<dbReference type="CDD" id="cd06583">
    <property type="entry name" value="PGRP"/>
    <property type="match status" value="1"/>
</dbReference>
<dbReference type="InterPro" id="IPR036505">
    <property type="entry name" value="Amidase/PGRP_sf"/>
</dbReference>
<feature type="compositionally biased region" description="Pro residues" evidence="3">
    <location>
        <begin position="214"/>
        <end position="229"/>
    </location>
</feature>
<feature type="region of interest" description="Disordered" evidence="3">
    <location>
        <begin position="207"/>
        <end position="230"/>
    </location>
</feature>
<accession>A0A291LHE3</accession>
<dbReference type="Proteomes" id="UP000230725">
    <property type="component" value="Segment"/>
</dbReference>
<evidence type="ECO:0000256" key="3">
    <source>
        <dbReference type="SAM" id="MobiDB-lite"/>
    </source>
</evidence>
<feature type="domain" description="N-acetylmuramoyl-L-alanine amidase" evidence="4">
    <location>
        <begin position="32"/>
        <end position="185"/>
    </location>
</feature>
<dbReference type="GO" id="GO:0009253">
    <property type="term" value="P:peptidoglycan catabolic process"/>
    <property type="evidence" value="ECO:0007669"/>
    <property type="project" value="InterPro"/>
</dbReference>
<dbReference type="InterPro" id="IPR036366">
    <property type="entry name" value="PGBDSf"/>
</dbReference>
<organism evidence="5 6">
    <name type="scientific">Streptomyces phage Diane</name>
    <dbReference type="NCBI Taxonomy" id="2041207"/>
    <lineage>
        <taxon>Viruses</taxon>
        <taxon>Duplodnaviria</taxon>
        <taxon>Heunggongvirae</taxon>
        <taxon>Uroviricota</taxon>
        <taxon>Caudoviricetes</taxon>
        <taxon>Arquatrovirinae</taxon>
        <taxon>Omarvirus</taxon>
        <taxon>Omarvirus diane</taxon>
    </lineage>
</organism>
<dbReference type="GO" id="GO:0008745">
    <property type="term" value="F:N-acetylmuramoyl-L-alanine amidase activity"/>
    <property type="evidence" value="ECO:0007669"/>
    <property type="project" value="InterPro"/>
</dbReference>
<keyword evidence="6" id="KW-1185">Reference proteome</keyword>
<dbReference type="InterPro" id="IPR036365">
    <property type="entry name" value="PGBD-like_sf"/>
</dbReference>
<dbReference type="Gene3D" id="1.10.101.10">
    <property type="entry name" value="PGBD-like superfamily/PGBD"/>
    <property type="match status" value="1"/>
</dbReference>
<dbReference type="InterPro" id="IPR002502">
    <property type="entry name" value="Amidase_domain"/>
</dbReference>
<keyword evidence="2" id="KW-0081">Bacteriolytic enzyme</keyword>
<name>A0A291LHE3_9CAUD</name>
<dbReference type="Pfam" id="PF01471">
    <property type="entry name" value="PG_binding_1"/>
    <property type="match status" value="1"/>
</dbReference>
<reference evidence="5 6" key="1">
    <citation type="submission" date="2017-08" db="EMBL/GenBank/DDBJ databases">
        <authorList>
            <person name="Jones O.D."/>
            <person name="Rapp I.M."/>
            <person name="Layton S."/>
            <person name="Bhuiyan S."/>
            <person name="Kim T."/>
            <person name="Hughes L.E."/>
            <person name="Garlena R.A."/>
            <person name="Russell D.A."/>
            <person name="Pope W.H."/>
            <person name="Jacobs-Sera D."/>
            <person name="Hendrix R.W."/>
            <person name="Hatfull G.F."/>
        </authorList>
    </citation>
    <scope>NUCLEOTIDE SEQUENCE [LARGE SCALE GENOMIC DNA]</scope>
</reference>
<dbReference type="SUPFAM" id="SSF55846">
    <property type="entry name" value="N-acetylmuramoyl-L-alanine amidase-like"/>
    <property type="match status" value="1"/>
</dbReference>
<evidence type="ECO:0000313" key="5">
    <source>
        <dbReference type="EMBL" id="ATI18810.1"/>
    </source>
</evidence>
<evidence type="ECO:0000259" key="4">
    <source>
        <dbReference type="SMART" id="SM00644"/>
    </source>
</evidence>
<dbReference type="EMBL" id="MF766046">
    <property type="protein sequence ID" value="ATI18810.1"/>
    <property type="molecule type" value="Genomic_DNA"/>
</dbReference>
<gene>
    <name evidence="5" type="ORF">SEA_DIANE_26</name>
</gene>
<dbReference type="GO" id="GO:0001897">
    <property type="term" value="P:symbiont-mediated cytolysis of host cell"/>
    <property type="evidence" value="ECO:0007669"/>
    <property type="project" value="UniProtKB-ARBA"/>
</dbReference>
<evidence type="ECO:0000256" key="1">
    <source>
        <dbReference type="ARBA" id="ARBA00022529"/>
    </source>
</evidence>
<dbReference type="GO" id="GO:0042742">
    <property type="term" value="P:defense response to bacterium"/>
    <property type="evidence" value="ECO:0007669"/>
    <property type="project" value="UniProtKB-KW"/>
</dbReference>
<dbReference type="Pfam" id="PF01510">
    <property type="entry name" value="Amidase_2"/>
    <property type="match status" value="1"/>
</dbReference>
<dbReference type="InterPro" id="IPR002477">
    <property type="entry name" value="Peptidoglycan-bd-like"/>
</dbReference>
<dbReference type="Gene3D" id="3.40.80.10">
    <property type="entry name" value="Peptidoglycan recognition protein-like"/>
    <property type="match status" value="1"/>
</dbReference>
<dbReference type="SMART" id="SM00644">
    <property type="entry name" value="Ami_2"/>
    <property type="match status" value="1"/>
</dbReference>
<dbReference type="SUPFAM" id="SSF47090">
    <property type="entry name" value="PGBD-like"/>
    <property type="match status" value="1"/>
</dbReference>
<evidence type="ECO:0000256" key="2">
    <source>
        <dbReference type="ARBA" id="ARBA00022638"/>
    </source>
</evidence>
<proteinExistence type="predicted"/>
<sequence>MATPMTAQQFVDALKKEGLTVSETFSGWRTHERDDETGRIFGPVNGVVIHHTAGRDSLSLCYNGTSALPGPLCHTHLSKTGVATMISAGRANHAGGFTQNAHDAVVNESTSHPRPSGAEVVDGNDHYYGIEIENLGDGKDFYPQAQYDAAVKWAAAICRFHGWTAQSVIGHKEGTTRKIDPKGPVGKAGGPMWDMDQFRKDVQARLNKTASKPAPAPAPAKPAPKPAPKPVSKIVALKDGVKPGATHSQVSDLQRFLIKAGYGPIKGAYTDYYGPETQKAVARFHNKNPHLRTAGKSYDPAIGKSGFKELQKEAGIK</sequence>
<evidence type="ECO:0000313" key="6">
    <source>
        <dbReference type="Proteomes" id="UP000230725"/>
    </source>
</evidence>
<protein>
    <submittedName>
        <fullName evidence="5">Endolysin</fullName>
    </submittedName>
</protein>
<keyword evidence="1" id="KW-0929">Antimicrobial</keyword>